<keyword evidence="5" id="KW-1185">Reference proteome</keyword>
<sequence>MTDAGFFKGTSTEQDARFSDKKKKLMKTMKFGENLSQKVDMTRVNLDCIKPWIIKRVTELLNFEDEVVWDYVLNQLDERYPDPKEIQINITGFLNSKNARIFLTELWDLLLSAMQDPEGVPAMLIEAKKAEIANRQLDERQVQMEVRRKQEELKMKAAIAQTTSVASTGLQQSGLPSRPVPNGSNNEVSGNQPRTMQLNEVKAAQPVSLAPGKEMNNRNTVDAAPEKPELKTDDYHCSSSRPVPDSDWRKDLMAGRRRSPPPMPENSYYGYEKRRKDRKHSRHRHRSSDWEGEHHRSHHSHSRGSRRRGDSPSRRPREDEPRDYWQYDRRSGKHRDHVESSDDPNRRYRDRQPKHESRSPSPGSPKIDPTHANPADRANRFHDRRAQWAQEEDDLRVHSAPDSSTKRTKYRVSADLGRRQPLEHTTKSRTPEGPCLPQLPKEASRSQQAQQRQPQKSQSTSSSSDSESGSSSSSDEDSSSSCDSSSDSENDTAQVPEGPSLPPSSKRQSPEPEGPALPPVAVAAPSRSTTSKPTSDLVSSDTSGSDSDSDDGSSSSSSGSEDSSDSSSESDEEDKNAEGPSLPPKRKRSDEDSKPSKLEPKRREIPPEGPKLPSEHTSESNPQRNYSEKGNGKSPERQHVSKQSAS</sequence>
<feature type="compositionally biased region" description="Basic residues" evidence="2">
    <location>
        <begin position="273"/>
        <end position="286"/>
    </location>
</feature>
<reference evidence="4" key="1">
    <citation type="submission" date="2019-03" db="EMBL/GenBank/DDBJ databases">
        <title>Improved annotation for the trematode Fasciola hepatica.</title>
        <authorList>
            <person name="Choi Y.-J."/>
            <person name="Martin J."/>
            <person name="Mitreva M."/>
        </authorList>
    </citation>
    <scope>NUCLEOTIDE SEQUENCE [LARGE SCALE GENOMIC DNA]</scope>
</reference>
<organism evidence="4 5">
    <name type="scientific">Fasciola hepatica</name>
    <name type="common">Liver fluke</name>
    <dbReference type="NCBI Taxonomy" id="6192"/>
    <lineage>
        <taxon>Eukaryota</taxon>
        <taxon>Metazoa</taxon>
        <taxon>Spiralia</taxon>
        <taxon>Lophotrochozoa</taxon>
        <taxon>Platyhelminthes</taxon>
        <taxon>Trematoda</taxon>
        <taxon>Digenea</taxon>
        <taxon>Plagiorchiida</taxon>
        <taxon>Echinostomata</taxon>
        <taxon>Echinostomatoidea</taxon>
        <taxon>Fasciolidae</taxon>
        <taxon>Fasciola</taxon>
    </lineage>
</organism>
<dbReference type="Pfam" id="PF01480">
    <property type="entry name" value="PWI"/>
    <property type="match status" value="1"/>
</dbReference>
<dbReference type="InterPro" id="IPR036483">
    <property type="entry name" value="PWI_dom_sf"/>
</dbReference>
<feature type="compositionally biased region" description="Low complexity" evidence="2">
    <location>
        <begin position="445"/>
        <end position="487"/>
    </location>
</feature>
<dbReference type="GO" id="GO:0006397">
    <property type="term" value="P:mRNA processing"/>
    <property type="evidence" value="ECO:0007669"/>
    <property type="project" value="UniProtKB-KW"/>
</dbReference>
<feature type="compositionally biased region" description="Basic and acidic residues" evidence="2">
    <location>
        <begin position="416"/>
        <end position="430"/>
    </location>
</feature>
<feature type="region of interest" description="Disordered" evidence="2">
    <location>
        <begin position="206"/>
        <end position="646"/>
    </location>
</feature>
<feature type="compositionally biased region" description="Low complexity" evidence="2">
    <location>
        <begin position="539"/>
        <end position="561"/>
    </location>
</feature>
<feature type="compositionally biased region" description="Basic and acidic residues" evidence="2">
    <location>
        <begin position="307"/>
        <end position="358"/>
    </location>
</feature>
<feature type="compositionally biased region" description="Polar residues" evidence="2">
    <location>
        <begin position="164"/>
        <end position="175"/>
    </location>
</feature>
<evidence type="ECO:0000259" key="3">
    <source>
        <dbReference type="PROSITE" id="PS51025"/>
    </source>
</evidence>
<keyword evidence="1" id="KW-0507">mRNA processing</keyword>
<dbReference type="AlphaFoldDB" id="A0A4E0RX61"/>
<gene>
    <name evidence="4" type="ORF">D915_008941</name>
</gene>
<dbReference type="GO" id="GO:0005681">
    <property type="term" value="C:spliceosomal complex"/>
    <property type="evidence" value="ECO:0007669"/>
    <property type="project" value="TreeGrafter"/>
</dbReference>
<evidence type="ECO:0000313" key="4">
    <source>
        <dbReference type="EMBL" id="THD20160.1"/>
    </source>
</evidence>
<feature type="domain" description="PWI" evidence="3">
    <location>
        <begin position="28"/>
        <end position="127"/>
    </location>
</feature>
<feature type="compositionally biased region" description="Basic and acidic residues" evidence="2">
    <location>
        <begin position="244"/>
        <end position="254"/>
    </location>
</feature>
<dbReference type="Gene3D" id="1.20.1390.10">
    <property type="entry name" value="PWI domain"/>
    <property type="match status" value="1"/>
</dbReference>
<dbReference type="SMART" id="SM00311">
    <property type="entry name" value="PWI"/>
    <property type="match status" value="1"/>
</dbReference>
<dbReference type="InterPro" id="IPR052225">
    <property type="entry name" value="Ser/Arg_repetitive_matrix"/>
</dbReference>
<dbReference type="PANTHER" id="PTHR23148:SF0">
    <property type="entry name" value="SERINE_ARGININE REPETITIVE MATRIX PROTEIN 1"/>
    <property type="match status" value="1"/>
</dbReference>
<feature type="compositionally biased region" description="Basic and acidic residues" evidence="2">
    <location>
        <begin position="626"/>
        <end position="639"/>
    </location>
</feature>
<dbReference type="Proteomes" id="UP000230066">
    <property type="component" value="Unassembled WGS sequence"/>
</dbReference>
<proteinExistence type="predicted"/>
<dbReference type="PROSITE" id="PS51025">
    <property type="entry name" value="PWI"/>
    <property type="match status" value="1"/>
</dbReference>
<evidence type="ECO:0000256" key="2">
    <source>
        <dbReference type="SAM" id="MobiDB-lite"/>
    </source>
</evidence>
<dbReference type="InterPro" id="IPR002483">
    <property type="entry name" value="PWI_dom"/>
</dbReference>
<comment type="caution">
    <text evidence="4">The sequence shown here is derived from an EMBL/GenBank/DDBJ whole genome shotgun (WGS) entry which is preliminary data.</text>
</comment>
<feature type="compositionally biased region" description="Polar residues" evidence="2">
    <location>
        <begin position="182"/>
        <end position="192"/>
    </location>
</feature>
<feature type="compositionally biased region" description="Polar residues" evidence="2">
    <location>
        <begin position="526"/>
        <end position="538"/>
    </location>
</feature>
<dbReference type="GO" id="GO:0048024">
    <property type="term" value="P:regulation of mRNA splicing, via spliceosome"/>
    <property type="evidence" value="ECO:0007669"/>
    <property type="project" value="TreeGrafter"/>
</dbReference>
<feature type="region of interest" description="Disordered" evidence="2">
    <location>
        <begin position="164"/>
        <end position="192"/>
    </location>
</feature>
<accession>A0A4E0RX61</accession>
<dbReference type="PANTHER" id="PTHR23148">
    <property type="entry name" value="SERINE/ARGININE REGULATED NUCLEAR MATRIX PROTEIN"/>
    <property type="match status" value="1"/>
</dbReference>
<feature type="compositionally biased region" description="Basic and acidic residues" evidence="2">
    <location>
        <begin position="224"/>
        <end position="236"/>
    </location>
</feature>
<feature type="compositionally biased region" description="Acidic residues" evidence="2">
    <location>
        <begin position="562"/>
        <end position="575"/>
    </location>
</feature>
<protein>
    <recommendedName>
        <fullName evidence="3">PWI domain-containing protein</fullName>
    </recommendedName>
</protein>
<feature type="compositionally biased region" description="Basic and acidic residues" evidence="2">
    <location>
        <begin position="588"/>
        <end position="606"/>
    </location>
</feature>
<evidence type="ECO:0000256" key="1">
    <source>
        <dbReference type="ARBA" id="ARBA00022664"/>
    </source>
</evidence>
<feature type="compositionally biased region" description="Basic and acidic residues" evidence="2">
    <location>
        <begin position="377"/>
        <end position="386"/>
    </location>
</feature>
<evidence type="ECO:0000313" key="5">
    <source>
        <dbReference type="Proteomes" id="UP000230066"/>
    </source>
</evidence>
<dbReference type="SUPFAM" id="SSF101233">
    <property type="entry name" value="PWI domain"/>
    <property type="match status" value="1"/>
</dbReference>
<dbReference type="EMBL" id="JXXN02005051">
    <property type="protein sequence ID" value="THD20160.1"/>
    <property type="molecule type" value="Genomic_DNA"/>
</dbReference>
<dbReference type="GO" id="GO:0003723">
    <property type="term" value="F:RNA binding"/>
    <property type="evidence" value="ECO:0007669"/>
    <property type="project" value="TreeGrafter"/>
</dbReference>
<feature type="compositionally biased region" description="Basic residues" evidence="2">
    <location>
        <begin position="295"/>
        <end position="306"/>
    </location>
</feature>
<name>A0A4E0RX61_FASHE</name>